<name>A0A1W9ZRR1_MYCAN</name>
<dbReference type="Pfam" id="PF00881">
    <property type="entry name" value="Nitroreductase"/>
    <property type="match status" value="2"/>
</dbReference>
<comment type="caution">
    <text evidence="2">The sequence shown here is derived from an EMBL/GenBank/DDBJ whole genome shotgun (WGS) entry which is preliminary data.</text>
</comment>
<evidence type="ECO:0000313" key="3">
    <source>
        <dbReference type="Proteomes" id="UP000192284"/>
    </source>
</evidence>
<dbReference type="NCBIfam" id="NF047509">
    <property type="entry name" value="Rv3131_FMN_oxido"/>
    <property type="match status" value="1"/>
</dbReference>
<gene>
    <name evidence="2" type="ORF">BST12_15055</name>
</gene>
<dbReference type="Gene3D" id="3.40.109.10">
    <property type="entry name" value="NADH Oxidase"/>
    <property type="match status" value="2"/>
</dbReference>
<protein>
    <submittedName>
        <fullName evidence="2">NAD(P)H nitroreductase</fullName>
    </submittedName>
</protein>
<dbReference type="InterPro" id="IPR029479">
    <property type="entry name" value="Nitroreductase"/>
</dbReference>
<keyword evidence="3" id="KW-1185">Reference proteome</keyword>
<dbReference type="EMBL" id="MVHE01000022">
    <property type="protein sequence ID" value="ORA20484.1"/>
    <property type="molecule type" value="Genomic_DNA"/>
</dbReference>
<dbReference type="InterPro" id="IPR050627">
    <property type="entry name" value="Nitroreductase/BluB"/>
</dbReference>
<accession>A0A1W9ZRR1</accession>
<dbReference type="InterPro" id="IPR000415">
    <property type="entry name" value="Nitroreductase-like"/>
</dbReference>
<dbReference type="Proteomes" id="UP000192284">
    <property type="component" value="Unassembled WGS sequence"/>
</dbReference>
<sequence length="327" mass="36771">MTRTMVDTEVISKALELACRAPSLHNSQPWRWIVAHTSVDLFADPHRIVSEADSSGREAIISCGAVLDHFRVAMAAAGWDCQVDYLPNPNNRDHLAAIDFAHLDSVAEARRDRAKAISQRRTDRRPFRAPKDWSSFEPLLFSCYDSELAALEVLPDEVRPQLAAASLLAESLRRYDDEYQHELTWWTEPSRESDGIPHSALLSESQARRVDVQRRFPPRWYQERGASSGQDEAKILLLTTPADTRMDALNCGQALSSVLLECTMAGLATCPVSHLTEVKNSRDMVRQLIRATEAMPQVLIRVGIELSGKSRQPTPRRPLSDVVEIHR</sequence>
<organism evidence="2 3">
    <name type="scientific">Mycobacterium angelicum</name>
    <dbReference type="NCBI Taxonomy" id="470074"/>
    <lineage>
        <taxon>Bacteria</taxon>
        <taxon>Bacillati</taxon>
        <taxon>Actinomycetota</taxon>
        <taxon>Actinomycetes</taxon>
        <taxon>Mycobacteriales</taxon>
        <taxon>Mycobacteriaceae</taxon>
        <taxon>Mycobacterium</taxon>
    </lineage>
</organism>
<feature type="domain" description="Nitroreductase" evidence="1">
    <location>
        <begin position="4"/>
        <end position="38"/>
    </location>
</feature>
<proteinExistence type="predicted"/>
<reference evidence="2 3" key="1">
    <citation type="submission" date="2017-02" db="EMBL/GenBank/DDBJ databases">
        <title>The new phylogeny of genus Mycobacterium.</title>
        <authorList>
            <person name="Tortoli E."/>
            <person name="Trovato A."/>
            <person name="Cirillo D.M."/>
        </authorList>
    </citation>
    <scope>NUCLEOTIDE SEQUENCE [LARGE SCALE GENOMIC DNA]</scope>
    <source>
        <strain evidence="2 3">DSM 45057</strain>
    </source>
</reference>
<dbReference type="GO" id="GO:0016491">
    <property type="term" value="F:oxidoreductase activity"/>
    <property type="evidence" value="ECO:0007669"/>
    <property type="project" value="InterPro"/>
</dbReference>
<dbReference type="PANTHER" id="PTHR23026:SF123">
    <property type="entry name" value="NAD(P)H NITROREDUCTASE RV3131-RELATED"/>
    <property type="match status" value="1"/>
</dbReference>
<evidence type="ECO:0000313" key="2">
    <source>
        <dbReference type="EMBL" id="ORA20484.1"/>
    </source>
</evidence>
<dbReference type="AlphaFoldDB" id="A0A1W9ZRR1"/>
<dbReference type="RefSeq" id="WP_083113915.1">
    <property type="nucleotide sequence ID" value="NZ_JACKTS010000046.1"/>
</dbReference>
<dbReference type="SUPFAM" id="SSF55469">
    <property type="entry name" value="FMN-dependent nitroreductase-like"/>
    <property type="match status" value="2"/>
</dbReference>
<feature type="domain" description="Nitroreductase" evidence="1">
    <location>
        <begin position="227"/>
        <end position="303"/>
    </location>
</feature>
<dbReference type="PANTHER" id="PTHR23026">
    <property type="entry name" value="NADPH NITROREDUCTASE"/>
    <property type="match status" value="1"/>
</dbReference>
<dbReference type="OrthoDB" id="8156917at2"/>
<evidence type="ECO:0000259" key="1">
    <source>
        <dbReference type="Pfam" id="PF00881"/>
    </source>
</evidence>